<organism evidence="10 11">
    <name type="scientific">Effrenium voratum</name>
    <dbReference type="NCBI Taxonomy" id="2562239"/>
    <lineage>
        <taxon>Eukaryota</taxon>
        <taxon>Sar</taxon>
        <taxon>Alveolata</taxon>
        <taxon>Dinophyceae</taxon>
        <taxon>Suessiales</taxon>
        <taxon>Symbiodiniaceae</taxon>
        <taxon>Effrenium</taxon>
    </lineage>
</organism>
<comment type="caution">
    <text evidence="10">The sequence shown here is derived from an EMBL/GenBank/DDBJ whole genome shotgun (WGS) entry which is preliminary data.</text>
</comment>
<feature type="compositionally biased region" description="Low complexity" evidence="7">
    <location>
        <begin position="232"/>
        <end position="243"/>
    </location>
</feature>
<dbReference type="AlphaFoldDB" id="A0AA36J9U7"/>
<evidence type="ECO:0000256" key="6">
    <source>
        <dbReference type="ARBA" id="ARBA00023136"/>
    </source>
</evidence>
<evidence type="ECO:0000256" key="3">
    <source>
        <dbReference type="ARBA" id="ARBA00022692"/>
    </source>
</evidence>
<keyword evidence="4 8" id="KW-1133">Transmembrane helix</keyword>
<feature type="compositionally biased region" description="Pro residues" evidence="7">
    <location>
        <begin position="293"/>
        <end position="310"/>
    </location>
</feature>
<feature type="transmembrane region" description="Helical" evidence="8">
    <location>
        <begin position="139"/>
        <end position="163"/>
    </location>
</feature>
<dbReference type="GO" id="GO:0005432">
    <property type="term" value="F:calcium:sodium antiporter activity"/>
    <property type="evidence" value="ECO:0007669"/>
    <property type="project" value="InterPro"/>
</dbReference>
<proteinExistence type="predicted"/>
<feature type="transmembrane region" description="Helical" evidence="8">
    <location>
        <begin position="106"/>
        <end position="127"/>
    </location>
</feature>
<name>A0AA36J9U7_9DINO</name>
<dbReference type="EMBL" id="CAUJNA010003446">
    <property type="protein sequence ID" value="CAJ1402280.1"/>
    <property type="molecule type" value="Genomic_DNA"/>
</dbReference>
<feature type="region of interest" description="Disordered" evidence="7">
    <location>
        <begin position="359"/>
        <end position="380"/>
    </location>
</feature>
<dbReference type="InterPro" id="IPR004837">
    <property type="entry name" value="NaCa_Exmemb"/>
</dbReference>
<sequence length="380" mass="39698">MAEIFGCVLEIPDLVTGITFVALGTSMPDLFASRHAAVEDPTADAAIINVTGSNSVNVFLGLGLPWTVAAVVWAVRGQTAKWLALYPDIAAGRDTAGLVIRGAEELVFSVIVFASMAGLAVFVMMVRRRNVGGELGGPMVSKVLGGLCLLVFWFSYIGLVSWYSITGKNSTTAELVPPICGVAGLCILCTIVTTAVTVTTRGLPDDAEDADDGGFIEEIRSSSKMEGARPGAEAAKATNDADVAAGPMLAKSGMTVEGPPPTVEHPTLVSENSVEFEAKDIAAEALQAVRLHPAPPHPQLPRAPPQPESPMEPKNVAMSLESPGPIWRPAQEEEAPTPGCPVVSSFLPAGCRAACCSLALTEDQPRSSRESRRPSSEVGP</sequence>
<feature type="transmembrane region" description="Helical" evidence="8">
    <location>
        <begin position="175"/>
        <end position="198"/>
    </location>
</feature>
<keyword evidence="3 8" id="KW-0812">Transmembrane</keyword>
<keyword evidence="11" id="KW-1185">Reference proteome</keyword>
<dbReference type="PANTHER" id="PTHR11878">
    <property type="entry name" value="SODIUM/CALCIUM EXCHANGER"/>
    <property type="match status" value="1"/>
</dbReference>
<feature type="region of interest" description="Disordered" evidence="7">
    <location>
        <begin position="293"/>
        <end position="338"/>
    </location>
</feature>
<evidence type="ECO:0000256" key="7">
    <source>
        <dbReference type="SAM" id="MobiDB-lite"/>
    </source>
</evidence>
<feature type="domain" description="Sodium/calcium exchanger membrane region" evidence="9">
    <location>
        <begin position="2"/>
        <end position="161"/>
    </location>
</feature>
<dbReference type="GO" id="GO:0016020">
    <property type="term" value="C:membrane"/>
    <property type="evidence" value="ECO:0007669"/>
    <property type="project" value="InterPro"/>
</dbReference>
<evidence type="ECO:0000256" key="8">
    <source>
        <dbReference type="SAM" id="Phobius"/>
    </source>
</evidence>
<dbReference type="PANTHER" id="PTHR11878:SF65">
    <property type="entry name" value="NA_CA-EXCHANGE PROTEIN, ISOFORM G"/>
    <property type="match status" value="1"/>
</dbReference>
<dbReference type="Pfam" id="PF01699">
    <property type="entry name" value="Na_Ca_ex"/>
    <property type="match status" value="1"/>
</dbReference>
<gene>
    <name evidence="10" type="ORF">EVOR1521_LOCUS25208</name>
</gene>
<keyword evidence="2" id="KW-0813">Transport</keyword>
<dbReference type="PRINTS" id="PR01259">
    <property type="entry name" value="NACAEXCHNGR"/>
</dbReference>
<evidence type="ECO:0000256" key="4">
    <source>
        <dbReference type="ARBA" id="ARBA00022989"/>
    </source>
</evidence>
<reference evidence="10" key="1">
    <citation type="submission" date="2023-08" db="EMBL/GenBank/DDBJ databases">
        <authorList>
            <person name="Chen Y."/>
            <person name="Shah S."/>
            <person name="Dougan E. K."/>
            <person name="Thang M."/>
            <person name="Chan C."/>
        </authorList>
    </citation>
    <scope>NUCLEOTIDE SEQUENCE</scope>
</reference>
<evidence type="ECO:0000256" key="5">
    <source>
        <dbReference type="ARBA" id="ARBA00023065"/>
    </source>
</evidence>
<evidence type="ECO:0000259" key="9">
    <source>
        <dbReference type="Pfam" id="PF01699"/>
    </source>
</evidence>
<accession>A0AA36J9U7</accession>
<dbReference type="InterPro" id="IPR004836">
    <property type="entry name" value="Na_Ca_Ex"/>
</dbReference>
<evidence type="ECO:0000256" key="2">
    <source>
        <dbReference type="ARBA" id="ARBA00022448"/>
    </source>
</evidence>
<dbReference type="InterPro" id="IPR051171">
    <property type="entry name" value="CaCA"/>
</dbReference>
<evidence type="ECO:0000313" key="10">
    <source>
        <dbReference type="EMBL" id="CAJ1402280.1"/>
    </source>
</evidence>
<protein>
    <recommendedName>
        <fullName evidence="9">Sodium/calcium exchanger membrane region domain-containing protein</fullName>
    </recommendedName>
</protein>
<dbReference type="GO" id="GO:0012505">
    <property type="term" value="C:endomembrane system"/>
    <property type="evidence" value="ECO:0007669"/>
    <property type="project" value="UniProtKB-SubCell"/>
</dbReference>
<keyword evidence="6 8" id="KW-0472">Membrane</keyword>
<evidence type="ECO:0000313" key="11">
    <source>
        <dbReference type="Proteomes" id="UP001178507"/>
    </source>
</evidence>
<dbReference type="Proteomes" id="UP001178507">
    <property type="component" value="Unassembled WGS sequence"/>
</dbReference>
<keyword evidence="5" id="KW-0406">Ion transport</keyword>
<feature type="region of interest" description="Disordered" evidence="7">
    <location>
        <begin position="220"/>
        <end position="243"/>
    </location>
</feature>
<dbReference type="Gene3D" id="1.20.1420.30">
    <property type="entry name" value="NCX, central ion-binding region"/>
    <property type="match status" value="1"/>
</dbReference>
<evidence type="ECO:0000256" key="1">
    <source>
        <dbReference type="ARBA" id="ARBA00004127"/>
    </source>
</evidence>
<dbReference type="InterPro" id="IPR044880">
    <property type="entry name" value="NCX_ion-bd_dom_sf"/>
</dbReference>
<comment type="subcellular location">
    <subcellularLocation>
        <location evidence="1">Endomembrane system</location>
        <topology evidence="1">Multi-pass membrane protein</topology>
    </subcellularLocation>
</comment>
<feature type="compositionally biased region" description="Basic and acidic residues" evidence="7">
    <location>
        <begin position="363"/>
        <end position="380"/>
    </location>
</feature>
<feature type="transmembrane region" description="Helical" evidence="8">
    <location>
        <begin position="56"/>
        <end position="75"/>
    </location>
</feature>